<keyword evidence="2" id="KW-1185">Reference proteome</keyword>
<reference evidence="1 2" key="1">
    <citation type="submission" date="2015-01" db="EMBL/GenBank/DDBJ databases">
        <title>Genome Sequence of Magnetospirillum magnetotacticum Strain MS-1.</title>
        <authorList>
            <person name="Marinov G.K."/>
            <person name="Smalley M.D."/>
            <person name="DeSalvo G."/>
        </authorList>
    </citation>
    <scope>NUCLEOTIDE SEQUENCE [LARGE SCALE GENOMIC DNA]</scope>
    <source>
        <strain evidence="1 2">MS-1</strain>
    </source>
</reference>
<organism evidence="1 2">
    <name type="scientific">Paramagnetospirillum magnetotacticum MS-1</name>
    <dbReference type="NCBI Taxonomy" id="272627"/>
    <lineage>
        <taxon>Bacteria</taxon>
        <taxon>Pseudomonadati</taxon>
        <taxon>Pseudomonadota</taxon>
        <taxon>Alphaproteobacteria</taxon>
        <taxon>Rhodospirillales</taxon>
        <taxon>Magnetospirillaceae</taxon>
        <taxon>Paramagnetospirillum</taxon>
    </lineage>
</organism>
<evidence type="ECO:0000313" key="2">
    <source>
        <dbReference type="Proteomes" id="UP000031971"/>
    </source>
</evidence>
<evidence type="ECO:0000313" key="1">
    <source>
        <dbReference type="EMBL" id="KIL99582.1"/>
    </source>
</evidence>
<protein>
    <submittedName>
        <fullName evidence="1">Phosphoesterase</fullName>
    </submittedName>
</protein>
<dbReference type="InterPro" id="IPR051158">
    <property type="entry name" value="Metallophosphoesterase_sf"/>
</dbReference>
<name>A0A0C2UDL5_PARME</name>
<dbReference type="InterPro" id="IPR029052">
    <property type="entry name" value="Metallo-depent_PP-like"/>
</dbReference>
<dbReference type="SUPFAM" id="SSF56300">
    <property type="entry name" value="Metallo-dependent phosphatases"/>
    <property type="match status" value="1"/>
</dbReference>
<dbReference type="STRING" id="272627.CCC_04098"/>
<dbReference type="Proteomes" id="UP000031971">
    <property type="component" value="Unassembled WGS sequence"/>
</dbReference>
<dbReference type="EMBL" id="JXSL01000023">
    <property type="protein sequence ID" value="KIL99582.1"/>
    <property type="molecule type" value="Genomic_DNA"/>
</dbReference>
<gene>
    <name evidence="1" type="ORF">CCC_04098</name>
</gene>
<dbReference type="PANTHER" id="PTHR31302">
    <property type="entry name" value="TRANSMEMBRANE PROTEIN WITH METALLOPHOSPHOESTERASE DOMAIN-RELATED"/>
    <property type="match status" value="1"/>
</dbReference>
<sequence>MVNESAYVERRGERLWLTGLDDVHTFHTNLADQALSLPPGEFGIALVHSPEMAAVAAAAGYDLYLCGHTHGGQICLPDGTPVVRELKRHRGYAKGSWRHGEMLGYTTPGVGVGEIPYRFYCPPEVTVFTLRADAGGDKPQFKPASAPRS</sequence>
<proteinExistence type="predicted"/>
<dbReference type="AlphaFoldDB" id="A0A0C2UDL5"/>
<dbReference type="PANTHER" id="PTHR31302:SF0">
    <property type="entry name" value="TRANSMEMBRANE PROTEIN WITH METALLOPHOSPHOESTERASE DOMAIN"/>
    <property type="match status" value="1"/>
</dbReference>
<accession>A0A0C2UDL5</accession>
<comment type="caution">
    <text evidence="1">The sequence shown here is derived from an EMBL/GenBank/DDBJ whole genome shotgun (WGS) entry which is preliminary data.</text>
</comment>